<gene>
    <name evidence="1" type="ORF">GCM10008985_04300</name>
    <name evidence="2" type="ORF">MUK72_15395</name>
</gene>
<reference evidence="2" key="2">
    <citation type="submission" date="2022-04" db="EMBL/GenBank/DDBJ databases">
        <title>Sequencing and genomic assembly of Halococcus dombrowskii.</title>
        <authorList>
            <person name="Lim S.W."/>
            <person name="MacLea K.S."/>
        </authorList>
    </citation>
    <scope>NUCLEOTIDE SEQUENCE</scope>
    <source>
        <strain evidence="2">H4</strain>
        <plasmid evidence="2">unnamed1</plasmid>
    </source>
</reference>
<dbReference type="AlphaFoldDB" id="A0AAV3SDF0"/>
<name>A0AAV3SDF0_HALDO</name>
<evidence type="ECO:0000313" key="4">
    <source>
        <dbReference type="Proteomes" id="UP001500962"/>
    </source>
</evidence>
<sequence length="115" mass="13049">MTGDEDRQPIRDGRSVEARNMDELVMALREIDFIYSVDSDRERAIGLTFDLSKFDQETAWEGSDIPEAAATLLFEARFVPTSFGREYNQAKDAHLPTIWFETVESVASRAGDINE</sequence>
<organism evidence="1 4">
    <name type="scientific">Halococcus dombrowskii</name>
    <dbReference type="NCBI Taxonomy" id="179637"/>
    <lineage>
        <taxon>Archaea</taxon>
        <taxon>Methanobacteriati</taxon>
        <taxon>Methanobacteriota</taxon>
        <taxon>Stenosarchaea group</taxon>
        <taxon>Halobacteria</taxon>
        <taxon>Halobacteriales</taxon>
        <taxon>Halococcaceae</taxon>
        <taxon>Halococcus</taxon>
    </lineage>
</organism>
<evidence type="ECO:0000313" key="2">
    <source>
        <dbReference type="EMBL" id="UOO96580.1"/>
    </source>
</evidence>
<dbReference type="Proteomes" id="UP000830542">
    <property type="component" value="Plasmid unnamed1"/>
</dbReference>
<keyword evidence="3" id="KW-1185">Reference proteome</keyword>
<dbReference type="EMBL" id="BAAADN010000005">
    <property type="protein sequence ID" value="GAA0451775.1"/>
    <property type="molecule type" value="Genomic_DNA"/>
</dbReference>
<geneLocation type="plasmid" evidence="2 3">
    <name>unnamed1</name>
</geneLocation>
<accession>A0AAV3SDF0</accession>
<evidence type="ECO:0000313" key="3">
    <source>
        <dbReference type="Proteomes" id="UP000830542"/>
    </source>
</evidence>
<dbReference type="Proteomes" id="UP001500962">
    <property type="component" value="Unassembled WGS sequence"/>
</dbReference>
<protein>
    <submittedName>
        <fullName evidence="1">Uncharacterized protein</fullName>
    </submittedName>
</protein>
<reference evidence="1" key="1">
    <citation type="journal article" date="2014" name="Int. J. Syst. Evol. Microbiol.">
        <title>Complete genome sequence of Corynebacterium casei LMG S-19264T (=DSM 44701T), isolated from a smear-ripened cheese.</title>
        <authorList>
            <consortium name="US DOE Joint Genome Institute (JGI-PGF)"/>
            <person name="Walter F."/>
            <person name="Albersmeier A."/>
            <person name="Kalinowski J."/>
            <person name="Ruckert C."/>
        </authorList>
    </citation>
    <scope>NUCLEOTIDE SEQUENCE</scope>
    <source>
        <strain evidence="1">JCM 12289</strain>
    </source>
</reference>
<evidence type="ECO:0000313" key="1">
    <source>
        <dbReference type="EMBL" id="GAA0451775.1"/>
    </source>
</evidence>
<dbReference type="EMBL" id="CP095006">
    <property type="protein sequence ID" value="UOO96580.1"/>
    <property type="molecule type" value="Genomic_DNA"/>
</dbReference>
<dbReference type="KEGG" id="hdo:MUK72_15395"/>
<reference evidence="1" key="3">
    <citation type="submission" date="2023-12" db="EMBL/GenBank/DDBJ databases">
        <authorList>
            <person name="Sun Q."/>
            <person name="Inoue M."/>
        </authorList>
    </citation>
    <scope>NUCLEOTIDE SEQUENCE</scope>
    <source>
        <strain evidence="1">JCM 12289</strain>
    </source>
</reference>
<keyword evidence="2" id="KW-0614">Plasmid</keyword>
<dbReference type="RefSeq" id="WP_244705431.1">
    <property type="nucleotide sequence ID" value="NZ_BAAADN010000005.1"/>
</dbReference>
<proteinExistence type="predicted"/>
<dbReference type="GeneID" id="71763261"/>